<reference evidence="1" key="1">
    <citation type="submission" date="2021-06" db="EMBL/GenBank/DDBJ databases">
        <authorList>
            <person name="Kallberg Y."/>
            <person name="Tangrot J."/>
            <person name="Rosling A."/>
        </authorList>
    </citation>
    <scope>NUCLEOTIDE SEQUENCE</scope>
    <source>
        <strain evidence="1">MA461A</strain>
    </source>
</reference>
<protein>
    <submittedName>
        <fullName evidence="1">34860_t:CDS:1</fullName>
    </submittedName>
</protein>
<accession>A0ACA9KQW2</accession>
<dbReference type="Proteomes" id="UP000789920">
    <property type="component" value="Unassembled WGS sequence"/>
</dbReference>
<evidence type="ECO:0000313" key="1">
    <source>
        <dbReference type="EMBL" id="CAG8488155.1"/>
    </source>
</evidence>
<proteinExistence type="predicted"/>
<name>A0ACA9KQW2_9GLOM</name>
<keyword evidence="2" id="KW-1185">Reference proteome</keyword>
<sequence>MKISFIVFLCIAILTSTAVLALPHLSRRKSNEYDVSSDTSSKDNKPISSHEDSKPASDTKSSKESKPSSSHEDSKPASTQKKSDPTPKLTPSSSQGKESHHDSPFKITSPESGKCYHQTSDVTISWTTSITNEKVKVRILSYDNPSFSLGTDSKNVVDASVGKLTIKIKDWPVGSYLAMVALVKDLEKYGTSGRFYVCNSTMLPPIEPDDSE</sequence>
<evidence type="ECO:0000313" key="2">
    <source>
        <dbReference type="Proteomes" id="UP000789920"/>
    </source>
</evidence>
<organism evidence="1 2">
    <name type="scientific">Racocetra persica</name>
    <dbReference type="NCBI Taxonomy" id="160502"/>
    <lineage>
        <taxon>Eukaryota</taxon>
        <taxon>Fungi</taxon>
        <taxon>Fungi incertae sedis</taxon>
        <taxon>Mucoromycota</taxon>
        <taxon>Glomeromycotina</taxon>
        <taxon>Glomeromycetes</taxon>
        <taxon>Diversisporales</taxon>
        <taxon>Gigasporaceae</taxon>
        <taxon>Racocetra</taxon>
    </lineage>
</organism>
<comment type="caution">
    <text evidence="1">The sequence shown here is derived from an EMBL/GenBank/DDBJ whole genome shotgun (WGS) entry which is preliminary data.</text>
</comment>
<dbReference type="EMBL" id="CAJVQC010001131">
    <property type="protein sequence ID" value="CAG8488155.1"/>
    <property type="molecule type" value="Genomic_DNA"/>
</dbReference>
<gene>
    <name evidence="1" type="ORF">RPERSI_LOCUS1267</name>
</gene>